<evidence type="ECO:0000313" key="3">
    <source>
        <dbReference type="Proteomes" id="UP000620327"/>
    </source>
</evidence>
<organism evidence="2 3">
    <name type="scientific">Dysosmobacter segnis</name>
    <dbReference type="NCBI Taxonomy" id="2763042"/>
    <lineage>
        <taxon>Bacteria</taxon>
        <taxon>Bacillati</taxon>
        <taxon>Bacillota</taxon>
        <taxon>Clostridia</taxon>
        <taxon>Eubacteriales</taxon>
        <taxon>Oscillospiraceae</taxon>
        <taxon>Dysosmobacter</taxon>
    </lineage>
</organism>
<evidence type="ECO:0000259" key="1">
    <source>
        <dbReference type="Pfam" id="PF14301"/>
    </source>
</evidence>
<sequence>MKDKLREMYENGLRGIEPSISAGGLLKAVANGWITTEDAVEILGSDNALETVRAAKLLEISKACNAVIVAGVDVPIGDRRDHFNLKLEDQSNINNLFRVVELGGTEYPYQADDGTCTVYSATEIAQIYVAAQTLITSQTAYHNALKSYVNAMADAEEIAAVQYGMDLPEPYAAALSEKMAVAQAQMEAIMQKLGGVA</sequence>
<dbReference type="Pfam" id="PF14301">
    <property type="entry name" value="DUF4376"/>
    <property type="match status" value="1"/>
</dbReference>
<proteinExistence type="predicted"/>
<reference evidence="2" key="1">
    <citation type="submission" date="2020-08" db="EMBL/GenBank/DDBJ databases">
        <title>Genome public.</title>
        <authorList>
            <person name="Liu C."/>
            <person name="Sun Q."/>
        </authorList>
    </citation>
    <scope>NUCLEOTIDE SEQUENCE</scope>
    <source>
        <strain evidence="2">BX15</strain>
    </source>
</reference>
<dbReference type="AlphaFoldDB" id="A0A923S9T9"/>
<comment type="caution">
    <text evidence="2">The sequence shown here is derived from an EMBL/GenBank/DDBJ whole genome shotgun (WGS) entry which is preliminary data.</text>
</comment>
<protein>
    <recommendedName>
        <fullName evidence="1">DUF4376 domain-containing protein</fullName>
    </recommendedName>
</protein>
<dbReference type="EMBL" id="JACOQI010000002">
    <property type="protein sequence ID" value="MBC5769372.1"/>
    <property type="molecule type" value="Genomic_DNA"/>
</dbReference>
<keyword evidence="3" id="KW-1185">Reference proteome</keyword>
<feature type="domain" description="DUF4376" evidence="1">
    <location>
        <begin position="52"/>
        <end position="160"/>
    </location>
</feature>
<dbReference type="InterPro" id="IPR025484">
    <property type="entry name" value="DUF4376"/>
</dbReference>
<dbReference type="RefSeq" id="WP_187013741.1">
    <property type="nucleotide sequence ID" value="NZ_JACOQI010000002.1"/>
</dbReference>
<accession>A0A923S9T9</accession>
<name>A0A923S9T9_9FIRM</name>
<gene>
    <name evidence="2" type="ORF">H8Z83_03300</name>
</gene>
<evidence type="ECO:0000313" key="2">
    <source>
        <dbReference type="EMBL" id="MBC5769372.1"/>
    </source>
</evidence>
<dbReference type="Proteomes" id="UP000620327">
    <property type="component" value="Unassembled WGS sequence"/>
</dbReference>